<proteinExistence type="predicted"/>
<evidence type="ECO:0000313" key="1">
    <source>
        <dbReference type="EMBL" id="KUL99689.1"/>
    </source>
</evidence>
<dbReference type="AlphaFoldDB" id="A0A117MWH5"/>
<gene>
    <name evidence="1" type="ORF">RO03_09350</name>
</gene>
<protein>
    <recommendedName>
        <fullName evidence="3">DUF4304 domain-containing protein</fullName>
    </recommendedName>
</protein>
<dbReference type="Proteomes" id="UP000054800">
    <property type="component" value="Unassembled WGS sequence"/>
</dbReference>
<organism evidence="1 2">
    <name type="scientific">Fusobacterium nucleatum subsp. nucleatum</name>
    <dbReference type="NCBI Taxonomy" id="76856"/>
    <lineage>
        <taxon>Bacteria</taxon>
        <taxon>Fusobacteriati</taxon>
        <taxon>Fusobacteriota</taxon>
        <taxon>Fusobacteriia</taxon>
        <taxon>Fusobacteriales</taxon>
        <taxon>Fusobacteriaceae</taxon>
        <taxon>Fusobacterium</taxon>
    </lineage>
</organism>
<dbReference type="InterPro" id="IPR025412">
    <property type="entry name" value="DUF4304"/>
</dbReference>
<evidence type="ECO:0000313" key="2">
    <source>
        <dbReference type="Proteomes" id="UP000054800"/>
    </source>
</evidence>
<reference evidence="1 2" key="1">
    <citation type="submission" date="2015-10" db="EMBL/GenBank/DDBJ databases">
        <authorList>
            <person name="Gilbert D.G."/>
        </authorList>
    </citation>
    <scope>NUCLEOTIDE SEQUENCE [LARGE SCALE GENOMIC DNA]</scope>
    <source>
        <strain evidence="1 2">ChDC F311</strain>
    </source>
</reference>
<name>A0A117MWH5_FUSNC</name>
<dbReference type="Pfam" id="PF14137">
    <property type="entry name" value="DUF4304"/>
    <property type="match status" value="1"/>
</dbReference>
<evidence type="ECO:0008006" key="3">
    <source>
        <dbReference type="Google" id="ProtNLM"/>
    </source>
</evidence>
<dbReference type="RefSeq" id="WP_059223008.1">
    <property type="nucleotide sequence ID" value="NZ_LMVH01000001.1"/>
</dbReference>
<dbReference type="OrthoDB" id="81643at2"/>
<dbReference type="EMBL" id="LMVH01000001">
    <property type="protein sequence ID" value="KUL99689.1"/>
    <property type="molecule type" value="Genomic_DNA"/>
</dbReference>
<comment type="caution">
    <text evidence="1">The sequence shown here is derived from an EMBL/GenBank/DDBJ whole genome shotgun (WGS) entry which is preliminary data.</text>
</comment>
<sequence length="235" mass="28676">MEKLSTKEFNEIYKKYFKEYFDKPLKKDGYYKKGTITFYKINKLMMIEVINFQRHYDRLTVNFGVSPLWCGALKGAMTIGGRINKFSKEKSHWRYQWWNIRNEEEIKNSMIEILELIQTGLYKWFTEKDNKENIMESLKEAYFDKINEYMFLATAMAKFKRYDEILPYIEKVKKEYREEYTAEQRNNVEWLKKLFKEILLLEEKVREGNKAVDKYIVEREKQSLIEMGLEKLIKN</sequence>
<accession>A0A117MWH5</accession>